<reference evidence="1" key="1">
    <citation type="submission" date="2013-07" db="EMBL/GenBank/DDBJ databases">
        <authorList>
            <person name="McIlroy S."/>
        </authorList>
    </citation>
    <scope>NUCLEOTIDE SEQUENCE [LARGE SCALE GENOMIC DNA]</scope>
    <source>
        <strain evidence="1">Run_A_D11</strain>
    </source>
</reference>
<name>W6M9P8_9GAMM</name>
<dbReference type="Proteomes" id="UP000035760">
    <property type="component" value="Unassembled WGS sequence"/>
</dbReference>
<sequence length="28" mass="3148">MTSVEGIYENGVVRLLEQLPGVARSRSW</sequence>
<dbReference type="EMBL" id="CBTJ020000117">
    <property type="protein sequence ID" value="CDI04736.1"/>
    <property type="molecule type" value="Genomic_DNA"/>
</dbReference>
<reference evidence="1" key="2">
    <citation type="submission" date="2014-03" db="EMBL/GenBank/DDBJ databases">
        <title>Candidatus Competibacter-lineage genomes retrieved from metagenomes reveal functional metabolic diversity.</title>
        <authorList>
            <person name="McIlroy S.J."/>
            <person name="Albertsen M."/>
            <person name="Andresen E.K."/>
            <person name="Saunders A.M."/>
            <person name="Kristiansen R."/>
            <person name="Stokholm-Bjerregaard M."/>
            <person name="Nielsen K.L."/>
            <person name="Nielsen P.H."/>
        </authorList>
    </citation>
    <scope>NUCLEOTIDE SEQUENCE</scope>
    <source>
        <strain evidence="1">Run_A_D11</strain>
    </source>
</reference>
<accession>W6M9P8</accession>
<evidence type="ECO:0000313" key="2">
    <source>
        <dbReference type="Proteomes" id="UP000035760"/>
    </source>
</evidence>
<organism evidence="1 2">
    <name type="scientific">Candidatus Competibacter denitrificans Run_A_D11</name>
    <dbReference type="NCBI Taxonomy" id="1400863"/>
    <lineage>
        <taxon>Bacteria</taxon>
        <taxon>Pseudomonadati</taxon>
        <taxon>Pseudomonadota</taxon>
        <taxon>Gammaproteobacteria</taxon>
        <taxon>Candidatus Competibacteraceae</taxon>
        <taxon>Candidatus Competibacter</taxon>
    </lineage>
</organism>
<proteinExistence type="predicted"/>
<keyword evidence="2" id="KW-1185">Reference proteome</keyword>
<gene>
    <name evidence="1" type="ORF">BN873_p50013</name>
</gene>
<dbReference type="AlphaFoldDB" id="W6M9P8"/>
<comment type="caution">
    <text evidence="1">The sequence shown here is derived from an EMBL/GenBank/DDBJ whole genome shotgun (WGS) entry which is preliminary data.</text>
</comment>
<evidence type="ECO:0000313" key="1">
    <source>
        <dbReference type="EMBL" id="CDI04736.1"/>
    </source>
</evidence>
<protein>
    <submittedName>
        <fullName evidence="1">Uncharacterized protein</fullName>
    </submittedName>
</protein>